<dbReference type="Proteomes" id="UP000298616">
    <property type="component" value="Chromosome"/>
</dbReference>
<dbReference type="AlphaFoldDB" id="A0A4D7JPE7"/>
<name>A0A4D7JPE7_9BACT</name>
<organism evidence="1 2">
    <name type="scientific">Mangrovivirga cuniculi</name>
    <dbReference type="NCBI Taxonomy" id="2715131"/>
    <lineage>
        <taxon>Bacteria</taxon>
        <taxon>Pseudomonadati</taxon>
        <taxon>Bacteroidota</taxon>
        <taxon>Cytophagia</taxon>
        <taxon>Cytophagales</taxon>
        <taxon>Mangrovivirgaceae</taxon>
        <taxon>Mangrovivirga</taxon>
    </lineage>
</organism>
<reference evidence="1 2" key="1">
    <citation type="submission" date="2018-04" db="EMBL/GenBank/DDBJ databases">
        <title>Complete genome uncultured novel isolate.</title>
        <authorList>
            <person name="Merlino G."/>
        </authorList>
    </citation>
    <scope>NUCLEOTIDE SEQUENCE [LARGE SCALE GENOMIC DNA]</scope>
    <source>
        <strain evidence="2">R1DC9</strain>
    </source>
</reference>
<accession>A0A4D7JPE7</accession>
<evidence type="ECO:0000313" key="1">
    <source>
        <dbReference type="EMBL" id="QCK15370.1"/>
    </source>
</evidence>
<dbReference type="KEGG" id="fpf:DCC35_11750"/>
<keyword evidence="2" id="KW-1185">Reference proteome</keyword>
<dbReference type="RefSeq" id="WP_137090967.1">
    <property type="nucleotide sequence ID" value="NZ_CP028923.1"/>
</dbReference>
<evidence type="ECO:0000313" key="2">
    <source>
        <dbReference type="Proteomes" id="UP000298616"/>
    </source>
</evidence>
<protein>
    <submittedName>
        <fullName evidence="1">Uncharacterized protein</fullName>
    </submittedName>
</protein>
<gene>
    <name evidence="1" type="ORF">DCC35_11750</name>
</gene>
<proteinExistence type="predicted"/>
<sequence length="245" mass="27930">MPSSNNKYKTLSIILIILLLFSSIFIFTDSEDGDYDEVYKNRTDSLMDANEKLQNQVSELKAALLIPRDTELKKVIDSDTTNDSSGIKETNLSEEEKNVVKLVKDLHLGYRQLNKTGNPDAVLKFFTPRHSTNEVSINVNNIPSVKSHNTNNFQEHLRSLANVDGLDIRIGNPYFKNIYVRDNIFNAHYVANLTVRLKGELVGKAVLIATISGEKKNNEWKIGNFSWMKFDQFNEFPSSKVRNIK</sequence>
<dbReference type="EMBL" id="CP028923">
    <property type="protein sequence ID" value="QCK15370.1"/>
    <property type="molecule type" value="Genomic_DNA"/>
</dbReference>